<keyword evidence="14" id="KW-0762">Sugar transport</keyword>
<dbReference type="SUPFAM" id="SSF52794">
    <property type="entry name" value="PTS system IIB component-like"/>
    <property type="match status" value="1"/>
</dbReference>
<organism evidence="14 15">
    <name type="scientific">Exiguobacterium alkaliphilum</name>
    <dbReference type="NCBI Taxonomy" id="1428684"/>
    <lineage>
        <taxon>Bacteria</taxon>
        <taxon>Bacillati</taxon>
        <taxon>Bacillota</taxon>
        <taxon>Bacilli</taxon>
        <taxon>Bacillales</taxon>
        <taxon>Bacillales Family XII. Incertae Sedis</taxon>
        <taxon>Exiguobacterium</taxon>
    </lineage>
</organism>
<dbReference type="Gene3D" id="1.10.1790.10">
    <property type="entry name" value="PRD domain"/>
    <property type="match status" value="1"/>
</dbReference>
<keyword evidence="5" id="KW-0808">Transferase</keyword>
<evidence type="ECO:0000256" key="3">
    <source>
        <dbReference type="ARBA" id="ARBA00022490"/>
    </source>
</evidence>
<accession>A0ABT2KWM8</accession>
<dbReference type="Proteomes" id="UP001206821">
    <property type="component" value="Unassembled WGS sequence"/>
</dbReference>
<evidence type="ECO:0000256" key="2">
    <source>
        <dbReference type="ARBA" id="ARBA00022448"/>
    </source>
</evidence>
<dbReference type="InterPro" id="IPR036634">
    <property type="entry name" value="PRD_sf"/>
</dbReference>
<evidence type="ECO:0000313" key="14">
    <source>
        <dbReference type="EMBL" id="MCT4794439.1"/>
    </source>
</evidence>
<dbReference type="EMBL" id="JANIEK010000006">
    <property type="protein sequence ID" value="MCT4794439.1"/>
    <property type="molecule type" value="Genomic_DNA"/>
</dbReference>
<sequence length="672" mass="78114">MLLNEKSKRIIQVLMHENDVTLPLLTLMLPYSKRTIEYELERIQQWLSDRDLPRLEMEGTSIRLLDDPRIQEQVERAELLFSEDERELLIIFYTLTTDEFLSGVHYQQLLDVSKFTVQESLNAVKASAAQFGLDFAYTRRTGYHINGHPQTIALYLYRAVERLVELSTKERLISAVIDTWQTDRDRLIKQIESYEQLHQFRFVESHREKLAYFLLLGSRLARTEAHDEEDVILFENTDESLREHFNQVPHLWVTLDMLVKSGPKIEEEMDANVQQDLSLVMMEVIERFEALSCTFIIEREALCEKLVLHSKATLQRVYTGLEAPRELERYVMKEHQVLNVLVDKSLEPFRKRIDKVIPKHEVMYYTLHFAAHLHRQGQHLDDKMKAIVVCPSGVSVSHMLDHILKNQFPEFVFLPPISQRDVERFAPLVDIVFTTVPLPRDVQRVAHVMLVPTLPTRLEQVALKREIGKRFFHNVQEVPLQLDDVMHVIEKHATVTNERQLRRELRALLNPNQNPMRSEGEQPVLNELITHDNVQLMERASDWQEAIRLAARPLEVTGAIETRYVETMIDNVEQHGPYIVLMPDVAIPHARPEDGVRELGMSVLKLTEPVVFPTDKPVRLFFVLAAIDQTTHLKALAQLTELLGNGTDLSEVLHAESIEQMLQVITKYSEEE</sequence>
<evidence type="ECO:0000256" key="9">
    <source>
        <dbReference type="ARBA" id="ARBA00041175"/>
    </source>
</evidence>
<evidence type="ECO:0000256" key="10">
    <source>
        <dbReference type="ARBA" id="ARBA00042072"/>
    </source>
</evidence>
<keyword evidence="6" id="KW-0598">Phosphotransferase system</keyword>
<gene>
    <name evidence="14" type="ORF">NQG31_02725</name>
</gene>
<dbReference type="RefSeq" id="WP_034818008.1">
    <property type="nucleotide sequence ID" value="NZ_JANIEK010000006.1"/>
</dbReference>
<dbReference type="InterPro" id="IPR036095">
    <property type="entry name" value="PTS_EIIB-like_sf"/>
</dbReference>
<evidence type="ECO:0000256" key="4">
    <source>
        <dbReference type="ARBA" id="ARBA00022553"/>
    </source>
</evidence>
<dbReference type="Pfam" id="PF00874">
    <property type="entry name" value="PRD"/>
    <property type="match status" value="1"/>
</dbReference>
<dbReference type="InterPro" id="IPR011608">
    <property type="entry name" value="PRD"/>
</dbReference>
<comment type="subcellular location">
    <subcellularLocation>
        <location evidence="1">Cytoplasm</location>
    </subcellularLocation>
</comment>
<dbReference type="InterPro" id="IPR002178">
    <property type="entry name" value="PTS_EIIA_type-2_dom"/>
</dbReference>
<dbReference type="CDD" id="cd05568">
    <property type="entry name" value="PTS_IIB_bgl_like"/>
    <property type="match status" value="1"/>
</dbReference>
<evidence type="ECO:0000256" key="1">
    <source>
        <dbReference type="ARBA" id="ARBA00004496"/>
    </source>
</evidence>
<evidence type="ECO:0000256" key="8">
    <source>
        <dbReference type="ARBA" id="ARBA00037387"/>
    </source>
</evidence>
<evidence type="ECO:0000259" key="13">
    <source>
        <dbReference type="PROSITE" id="PS51372"/>
    </source>
</evidence>
<dbReference type="PROSITE" id="PS51094">
    <property type="entry name" value="PTS_EIIA_TYPE_2"/>
    <property type="match status" value="1"/>
</dbReference>
<dbReference type="InterPro" id="IPR016152">
    <property type="entry name" value="PTrfase/Anion_transptr"/>
</dbReference>
<dbReference type="PANTHER" id="PTHR36203">
    <property type="entry name" value="ASCORBATE-SPECIFIC PTS SYSTEM EIIA COMPONENT"/>
    <property type="match status" value="1"/>
</dbReference>
<evidence type="ECO:0000259" key="12">
    <source>
        <dbReference type="PROSITE" id="PS51099"/>
    </source>
</evidence>
<keyword evidence="4" id="KW-0597">Phosphoprotein</keyword>
<protein>
    <recommendedName>
        <fullName evidence="9">Ascorbate-specific PTS system EIIA component</fullName>
    </recommendedName>
    <alternativeName>
        <fullName evidence="10">Ascorbate-specific phosphotransferase enzyme IIA component</fullName>
    </alternativeName>
</protein>
<dbReference type="PROSITE" id="PS51372">
    <property type="entry name" value="PRD_2"/>
    <property type="match status" value="1"/>
</dbReference>
<dbReference type="PROSITE" id="PS51099">
    <property type="entry name" value="PTS_EIIB_TYPE_2"/>
    <property type="match status" value="1"/>
</dbReference>
<evidence type="ECO:0000259" key="11">
    <source>
        <dbReference type="PROSITE" id="PS51094"/>
    </source>
</evidence>
<dbReference type="SUPFAM" id="SSF55804">
    <property type="entry name" value="Phoshotransferase/anion transport protein"/>
    <property type="match status" value="1"/>
</dbReference>
<feature type="domain" description="PRD" evidence="13">
    <location>
        <begin position="272"/>
        <end position="379"/>
    </location>
</feature>
<comment type="function">
    <text evidence="8">The phosphoenolpyruvate-dependent sugar phosphotransferase system (sugar PTS), a major carbohydrate active transport system, catalyzes the phosphorylation of incoming sugar substrates concomitantly with their translocation across the cell membrane. The enzyme II UlaABC PTS system is involved in ascorbate transport.</text>
</comment>
<dbReference type="InterPro" id="IPR013011">
    <property type="entry name" value="PTS_EIIB_2"/>
</dbReference>
<comment type="caution">
    <text evidence="14">The sequence shown here is derived from an EMBL/GenBank/DDBJ whole genome shotgun (WGS) entry which is preliminary data.</text>
</comment>
<feature type="domain" description="PTS EIIA type-2" evidence="11">
    <location>
        <begin position="527"/>
        <end position="668"/>
    </location>
</feature>
<evidence type="ECO:0000256" key="7">
    <source>
        <dbReference type="ARBA" id="ARBA00022777"/>
    </source>
</evidence>
<keyword evidence="15" id="KW-1185">Reference proteome</keyword>
<evidence type="ECO:0000313" key="15">
    <source>
        <dbReference type="Proteomes" id="UP001206821"/>
    </source>
</evidence>
<evidence type="ECO:0000256" key="6">
    <source>
        <dbReference type="ARBA" id="ARBA00022683"/>
    </source>
</evidence>
<proteinExistence type="predicted"/>
<dbReference type="CDD" id="cd00211">
    <property type="entry name" value="PTS_IIA_fru"/>
    <property type="match status" value="1"/>
</dbReference>
<dbReference type="Pfam" id="PF00359">
    <property type="entry name" value="PTS_EIIA_2"/>
    <property type="match status" value="1"/>
</dbReference>
<dbReference type="PANTHER" id="PTHR36203:SF1">
    <property type="entry name" value="ASCORBATE-SPECIFIC PTS SYSTEM EIIA COMPONENT"/>
    <property type="match status" value="1"/>
</dbReference>
<keyword evidence="3" id="KW-0963">Cytoplasm</keyword>
<name>A0ABT2KWM8_9BACL</name>
<evidence type="ECO:0000256" key="5">
    <source>
        <dbReference type="ARBA" id="ARBA00022679"/>
    </source>
</evidence>
<keyword evidence="2" id="KW-0813">Transport</keyword>
<dbReference type="InterPro" id="IPR051351">
    <property type="entry name" value="Ascorbate-PTS_EIIA_comp"/>
</dbReference>
<feature type="domain" description="PTS EIIB type-2" evidence="12">
    <location>
        <begin position="384"/>
        <end position="475"/>
    </location>
</feature>
<dbReference type="SUPFAM" id="SSF63520">
    <property type="entry name" value="PTS-regulatory domain, PRD"/>
    <property type="match status" value="1"/>
</dbReference>
<reference evidence="14 15" key="1">
    <citation type="submission" date="2022-07" db="EMBL/GenBank/DDBJ databases">
        <title>Genomic and pangenome structural analysis of the polyextremophile Exiguobacterium.</title>
        <authorList>
            <person name="Shen L."/>
        </authorList>
    </citation>
    <scope>NUCLEOTIDE SEQUENCE [LARGE SCALE GENOMIC DNA]</scope>
    <source>
        <strain evidence="14 15">12_1</strain>
    </source>
</reference>
<keyword evidence="7" id="KW-0418">Kinase</keyword>
<dbReference type="Gene3D" id="3.40.930.10">
    <property type="entry name" value="Mannitol-specific EII, Chain A"/>
    <property type="match status" value="1"/>
</dbReference>